<evidence type="ECO:0000256" key="5">
    <source>
        <dbReference type="ARBA" id="ARBA00022723"/>
    </source>
</evidence>
<evidence type="ECO:0000256" key="6">
    <source>
        <dbReference type="ARBA" id="ARBA00022737"/>
    </source>
</evidence>
<evidence type="ECO:0000256" key="8">
    <source>
        <dbReference type="ARBA" id="ARBA00022833"/>
    </source>
</evidence>
<keyword evidence="6" id="KW-0677">Repeat</keyword>
<comment type="pathway">
    <text evidence="2 11">Protein modification; protein ubiquitination.</text>
</comment>
<feature type="region of interest" description="Disordered" evidence="12">
    <location>
        <begin position="246"/>
        <end position="291"/>
    </location>
</feature>
<dbReference type="Gene3D" id="3.30.390.130">
    <property type="match status" value="1"/>
</dbReference>
<reference evidence="15" key="1">
    <citation type="submission" date="2025-08" db="UniProtKB">
        <authorList>
            <consortium name="Ensembl"/>
        </authorList>
    </citation>
    <scope>IDENTIFICATION</scope>
</reference>
<dbReference type="EC" id="2.3.2.27" evidence="11"/>
<dbReference type="Pfam" id="PF18102">
    <property type="entry name" value="DTC"/>
    <property type="match status" value="1"/>
</dbReference>
<dbReference type="InterPro" id="IPR018957">
    <property type="entry name" value="Znf_C3HC4_RING-type"/>
</dbReference>
<evidence type="ECO:0000256" key="1">
    <source>
        <dbReference type="ARBA" id="ARBA00000900"/>
    </source>
</evidence>
<dbReference type="GO" id="GO:0016567">
    <property type="term" value="P:protein ubiquitination"/>
    <property type="evidence" value="ECO:0007669"/>
    <property type="project" value="UniProtKB-UniRule"/>
</dbReference>
<comment type="catalytic activity">
    <reaction evidence="1 11">
        <text>S-ubiquitinyl-[E2 ubiquitin-conjugating enzyme]-L-cysteine + [acceptor protein]-L-lysine = [E2 ubiquitin-conjugating enzyme]-L-cysteine + N(6)-ubiquitinyl-[acceptor protein]-L-lysine.</text>
        <dbReference type="EC" id="2.3.2.27"/>
    </reaction>
</comment>
<evidence type="ECO:0000313" key="16">
    <source>
        <dbReference type="Proteomes" id="UP000261620"/>
    </source>
</evidence>
<sequence length="688" mass="73843">MLLASAVVVWEWLNEHGRWRPYSPAVCHHIEAVIRSDPRCGSVVLGQVDPRLSPYIIDLHSMHQFRQDTGTLRPVRRSFYDPTSAPGQGWLWEWENDAGSWTAYDTEVGIAIQAARDRQQPWLDLAPLGFCYLIDFENMTQINGQTQRCRRIQRRSDLAYPLVSGPLPKSNPAWGPVSVASHGALLGVDVSGVGMGFRMSSSGTGNGSAYPSGALPASAITSLGQPCACQQCMLVLSVKAGAMSAAHTLGRRPPQTKPPSPKFSSHPIPGGSYSLTLPRPPSLPRSFSPHRTSIVGATGGFNHSLSLLGSATAALSISSTRPPPPPLPPPPPPPPQPSTTFSSAPISAPQPSASSCSAPAVRPALQRIAMAQSRALIASGVPTVPVKNLNGSSPVHPALAGITGILMSAAGLPVCLTRPPKLVLHPPPVSKSDIKPVPGLGHCCRKTTKKQARKGKTPEEVVKRYLQKVRSPPEEDCTICMEALFGPSGYKGPGVGGISRAESVGRLAQCGHQYHLQCLVAMYNNGNKDGSLQCPTCKTIYGVKTGNQPPGKMEYHVIPHSLPGHPDCKTIRIIYNIPPGIQGPEHPNPGKPFTARGFPRHCYLPDSEKGRKVLRLLLVAWDRRLIFSVGTSSTTGESDTVIWNEVHHKTEFGSNLTGHGYPDPGHLDNVLEELKAQGITEEECLLRD</sequence>
<feature type="compositionally biased region" description="Pro residues" evidence="12">
    <location>
        <begin position="321"/>
        <end position="337"/>
    </location>
</feature>
<feature type="compositionally biased region" description="Low complexity" evidence="12">
    <location>
        <begin position="342"/>
        <end position="358"/>
    </location>
</feature>
<dbReference type="AlphaFoldDB" id="A0A3Q3WV64"/>
<dbReference type="GO" id="GO:0005737">
    <property type="term" value="C:cytoplasm"/>
    <property type="evidence" value="ECO:0007669"/>
    <property type="project" value="UniProtKB-SubCell"/>
</dbReference>
<dbReference type="InterPro" id="IPR004170">
    <property type="entry name" value="WWE_dom"/>
</dbReference>
<dbReference type="PROSITE" id="PS50089">
    <property type="entry name" value="ZF_RING_2"/>
    <property type="match status" value="1"/>
</dbReference>
<comment type="similarity">
    <text evidence="3 11">Belongs to the Deltex family.</text>
</comment>
<dbReference type="InterPro" id="IPR013083">
    <property type="entry name" value="Znf_RING/FYVE/PHD"/>
</dbReference>
<evidence type="ECO:0000256" key="10">
    <source>
        <dbReference type="PROSITE-ProRule" id="PRU00175"/>
    </source>
</evidence>
<keyword evidence="5 11" id="KW-0479">Metal-binding</keyword>
<dbReference type="InterPro" id="IPR039398">
    <property type="entry name" value="Deltex_fam"/>
</dbReference>
<dbReference type="FunFam" id="3.30.40.10:FF:000097">
    <property type="entry name" value="E3 ubiquitin-protein ligase DTX4"/>
    <property type="match status" value="1"/>
</dbReference>
<name>A0A3Q3WV64_MOLML</name>
<evidence type="ECO:0000259" key="13">
    <source>
        <dbReference type="PROSITE" id="PS50089"/>
    </source>
</evidence>
<comment type="subcellular location">
    <subcellularLocation>
        <location evidence="11">Cytoplasm</location>
    </subcellularLocation>
</comment>
<dbReference type="CDD" id="cd09633">
    <property type="entry name" value="Deltex_C"/>
    <property type="match status" value="1"/>
</dbReference>
<dbReference type="Ensembl" id="ENSMMOT00000016586.1">
    <property type="protein sequence ID" value="ENSMMOP00000016312.1"/>
    <property type="gene ID" value="ENSMMOG00000012449.1"/>
</dbReference>
<dbReference type="Pfam" id="PF00097">
    <property type="entry name" value="zf-C3HC4"/>
    <property type="match status" value="1"/>
</dbReference>
<dbReference type="InterPro" id="IPR039399">
    <property type="entry name" value="Deltex_C_sf"/>
</dbReference>
<feature type="domain" description="WWE" evidence="14">
    <location>
        <begin position="78"/>
        <end position="154"/>
    </location>
</feature>
<dbReference type="Proteomes" id="UP000261620">
    <property type="component" value="Unplaced"/>
</dbReference>
<feature type="domain" description="WWE" evidence="14">
    <location>
        <begin position="1"/>
        <end position="77"/>
    </location>
</feature>
<dbReference type="PROSITE" id="PS50918">
    <property type="entry name" value="WWE"/>
    <property type="match status" value="2"/>
</dbReference>
<dbReference type="Gene3D" id="3.30.40.10">
    <property type="entry name" value="Zinc/RING finger domain, C3HC4 (zinc finger)"/>
    <property type="match status" value="1"/>
</dbReference>
<proteinExistence type="inferred from homology"/>
<dbReference type="InterPro" id="IPR018123">
    <property type="entry name" value="WWE-dom_subgr"/>
</dbReference>
<dbReference type="InterPro" id="IPR037197">
    <property type="entry name" value="WWE_dom_sf"/>
</dbReference>
<dbReference type="SUPFAM" id="SSF57850">
    <property type="entry name" value="RING/U-box"/>
    <property type="match status" value="1"/>
</dbReference>
<dbReference type="PANTHER" id="PTHR12622">
    <property type="entry name" value="DELTEX-RELATED"/>
    <property type="match status" value="1"/>
</dbReference>
<dbReference type="Gene3D" id="3.30.720.50">
    <property type="match status" value="2"/>
</dbReference>
<dbReference type="OMA" id="AIGFCYV"/>
<dbReference type="SUPFAM" id="SSF117839">
    <property type="entry name" value="WWE domain"/>
    <property type="match status" value="2"/>
</dbReference>
<keyword evidence="7 10" id="KW-0863">Zinc-finger</keyword>
<organism evidence="15 16">
    <name type="scientific">Mola mola</name>
    <name type="common">Ocean sunfish</name>
    <name type="synonym">Tetraodon mola</name>
    <dbReference type="NCBI Taxonomy" id="94237"/>
    <lineage>
        <taxon>Eukaryota</taxon>
        <taxon>Metazoa</taxon>
        <taxon>Chordata</taxon>
        <taxon>Craniata</taxon>
        <taxon>Vertebrata</taxon>
        <taxon>Euteleostomi</taxon>
        <taxon>Actinopterygii</taxon>
        <taxon>Neopterygii</taxon>
        <taxon>Teleostei</taxon>
        <taxon>Neoteleostei</taxon>
        <taxon>Acanthomorphata</taxon>
        <taxon>Eupercaria</taxon>
        <taxon>Tetraodontiformes</taxon>
        <taxon>Molidae</taxon>
        <taxon>Mola</taxon>
    </lineage>
</organism>
<feature type="domain" description="RING-type" evidence="13">
    <location>
        <begin position="477"/>
        <end position="538"/>
    </location>
</feature>
<reference evidence="15" key="2">
    <citation type="submission" date="2025-09" db="UniProtKB">
        <authorList>
            <consortium name="Ensembl"/>
        </authorList>
    </citation>
    <scope>IDENTIFICATION</scope>
</reference>
<evidence type="ECO:0000256" key="11">
    <source>
        <dbReference type="RuleBase" id="RU367105"/>
    </source>
</evidence>
<feature type="region of interest" description="Disordered" evidence="12">
    <location>
        <begin position="316"/>
        <end position="358"/>
    </location>
</feature>
<evidence type="ECO:0000256" key="7">
    <source>
        <dbReference type="ARBA" id="ARBA00022771"/>
    </source>
</evidence>
<evidence type="ECO:0000256" key="4">
    <source>
        <dbReference type="ARBA" id="ARBA00022679"/>
    </source>
</evidence>
<keyword evidence="16" id="KW-1185">Reference proteome</keyword>
<evidence type="ECO:0000256" key="2">
    <source>
        <dbReference type="ARBA" id="ARBA00004906"/>
    </source>
</evidence>
<evidence type="ECO:0000313" key="15">
    <source>
        <dbReference type="Ensembl" id="ENSMMOP00000016312.1"/>
    </source>
</evidence>
<dbReference type="FunFam" id="3.30.390.130:FF:000001">
    <property type="entry name" value="Probable E3 ubiquitin-protein ligase DTX3"/>
    <property type="match status" value="1"/>
</dbReference>
<keyword evidence="8 11" id="KW-0862">Zinc</keyword>
<dbReference type="GO" id="GO:0008270">
    <property type="term" value="F:zinc ion binding"/>
    <property type="evidence" value="ECO:0007669"/>
    <property type="project" value="UniProtKB-KW"/>
</dbReference>
<evidence type="ECO:0000256" key="12">
    <source>
        <dbReference type="SAM" id="MobiDB-lite"/>
    </source>
</evidence>
<keyword evidence="11" id="KW-0963">Cytoplasm</keyword>
<dbReference type="STRING" id="94237.ENSMMOP00000016312"/>
<evidence type="ECO:0000259" key="14">
    <source>
        <dbReference type="PROSITE" id="PS50918"/>
    </source>
</evidence>
<dbReference type="InterPro" id="IPR039396">
    <property type="entry name" value="Deltex_C"/>
</dbReference>
<evidence type="ECO:0000256" key="3">
    <source>
        <dbReference type="ARBA" id="ARBA00009413"/>
    </source>
</evidence>
<dbReference type="UniPathway" id="UPA00143"/>
<dbReference type="GO" id="GO:0061630">
    <property type="term" value="F:ubiquitin protein ligase activity"/>
    <property type="evidence" value="ECO:0007669"/>
    <property type="project" value="UniProtKB-UniRule"/>
</dbReference>
<keyword evidence="9" id="KW-0914">Notch signaling pathway</keyword>
<keyword evidence="4 11" id="KW-0808">Transferase</keyword>
<dbReference type="SMART" id="SM00678">
    <property type="entry name" value="WWE"/>
    <property type="match status" value="2"/>
</dbReference>
<dbReference type="InterPro" id="IPR001841">
    <property type="entry name" value="Znf_RING"/>
</dbReference>
<dbReference type="GO" id="GO:0007219">
    <property type="term" value="P:Notch signaling pathway"/>
    <property type="evidence" value="ECO:0007669"/>
    <property type="project" value="UniProtKB-KW"/>
</dbReference>
<evidence type="ECO:0000256" key="9">
    <source>
        <dbReference type="ARBA" id="ARBA00022976"/>
    </source>
</evidence>
<protein>
    <recommendedName>
        <fullName evidence="11">E3 ubiquitin-protein ligase</fullName>
        <ecNumber evidence="11">2.3.2.27</ecNumber>
    </recommendedName>
</protein>
<dbReference type="Pfam" id="PF02825">
    <property type="entry name" value="WWE"/>
    <property type="match status" value="2"/>
</dbReference>
<accession>A0A3Q3WV64</accession>
<dbReference type="SMART" id="SM00184">
    <property type="entry name" value="RING"/>
    <property type="match status" value="1"/>
</dbReference>